<keyword evidence="1" id="KW-0472">Membrane</keyword>
<organism evidence="2 3">
    <name type="scientific">Romboutsia sedimentorum</name>
    <dbReference type="NCBI Taxonomy" id="1368474"/>
    <lineage>
        <taxon>Bacteria</taxon>
        <taxon>Bacillati</taxon>
        <taxon>Bacillota</taxon>
        <taxon>Clostridia</taxon>
        <taxon>Peptostreptococcales</taxon>
        <taxon>Peptostreptococcaceae</taxon>
        <taxon>Romboutsia</taxon>
    </lineage>
</organism>
<name>A0ABT7E673_9FIRM</name>
<dbReference type="InterPro" id="IPR036156">
    <property type="entry name" value="Beta-gal/glucu_dom_sf"/>
</dbReference>
<reference evidence="2 3" key="1">
    <citation type="submission" date="2023-05" db="EMBL/GenBank/DDBJ databases">
        <title>Rombocin, a short stable natural nisin variant, displays selective antimicrobial activity against Listeria monocytogenes and employs dual mode of action to kill target bacterial strains.</title>
        <authorList>
            <person name="Wambui J."/>
            <person name="Stephan R."/>
            <person name="Kuipers O.P."/>
        </authorList>
    </citation>
    <scope>NUCLEOTIDE SEQUENCE [LARGE SCALE GENOMIC DNA]</scope>
    <source>
        <strain evidence="2 3">RC002</strain>
    </source>
</reference>
<evidence type="ECO:0000313" key="3">
    <source>
        <dbReference type="Proteomes" id="UP001301012"/>
    </source>
</evidence>
<feature type="transmembrane region" description="Helical" evidence="1">
    <location>
        <begin position="343"/>
        <end position="359"/>
    </location>
</feature>
<protein>
    <recommendedName>
        <fullName evidence="4">DUF916 domain-containing protein</fullName>
    </recommendedName>
</protein>
<sequence length="360" mass="42573">MTNKTLKKIMIGLIALFIFMLSIYKSNSNKRLPIKQENKIQVGTPQYVDFEDIKSNNFIKKNNNSLYSQIKIKNKSNQKLSYVYIHLQMQKDQNNEDILPVYTLDNLKPNETAILTYQHENLKKPEKLKLENLEFDYKDGRMSIINKESKLKYPKRDISENISVDSHGYLKSFDITKDINKIDIKNIKTIKKDNKNYLEMDIKNNSNLEIKNFRLNFKELYKNNAIGDLYVEKGKLKPQESKTLKVDYKEDTKLELIGYRYSIFNIKNKTTKDYFLDLDKNTYHIYEEEDKGDVSKRIFTTICISLIMGVCFFVLDKKASNLKKLDISKENKDYKNKAKKLNIIKYVLLFIFLIQIIIFS</sequence>
<keyword evidence="1" id="KW-0812">Transmembrane</keyword>
<dbReference type="RefSeq" id="WP_284131408.1">
    <property type="nucleotide sequence ID" value="NZ_JASKYM010000001.1"/>
</dbReference>
<dbReference type="Proteomes" id="UP001301012">
    <property type="component" value="Unassembled WGS sequence"/>
</dbReference>
<keyword evidence="3" id="KW-1185">Reference proteome</keyword>
<evidence type="ECO:0000313" key="2">
    <source>
        <dbReference type="EMBL" id="MDK2562429.1"/>
    </source>
</evidence>
<evidence type="ECO:0008006" key="4">
    <source>
        <dbReference type="Google" id="ProtNLM"/>
    </source>
</evidence>
<dbReference type="EMBL" id="JASKYM010000001">
    <property type="protein sequence ID" value="MDK2562429.1"/>
    <property type="molecule type" value="Genomic_DNA"/>
</dbReference>
<accession>A0ABT7E673</accession>
<evidence type="ECO:0000256" key="1">
    <source>
        <dbReference type="SAM" id="Phobius"/>
    </source>
</evidence>
<gene>
    <name evidence="2" type="ORF">QOZ84_02620</name>
</gene>
<dbReference type="SUPFAM" id="SSF49303">
    <property type="entry name" value="beta-Galactosidase/glucuronidase domain"/>
    <property type="match status" value="1"/>
</dbReference>
<comment type="caution">
    <text evidence="2">The sequence shown here is derived from an EMBL/GenBank/DDBJ whole genome shotgun (WGS) entry which is preliminary data.</text>
</comment>
<keyword evidence="1" id="KW-1133">Transmembrane helix</keyword>
<feature type="transmembrane region" description="Helical" evidence="1">
    <location>
        <begin position="298"/>
        <end position="315"/>
    </location>
</feature>
<proteinExistence type="predicted"/>